<reference evidence="5 6" key="1">
    <citation type="submission" date="2016-04" db="EMBL/GenBank/DDBJ databases">
        <title>A degradative enzymes factory behind the ericoid mycorrhizal symbiosis.</title>
        <authorList>
            <consortium name="DOE Joint Genome Institute"/>
            <person name="Martino E."/>
            <person name="Morin E."/>
            <person name="Grelet G."/>
            <person name="Kuo A."/>
            <person name="Kohler A."/>
            <person name="Daghino S."/>
            <person name="Barry K."/>
            <person name="Choi C."/>
            <person name="Cichocki N."/>
            <person name="Clum A."/>
            <person name="Copeland A."/>
            <person name="Hainaut M."/>
            <person name="Haridas S."/>
            <person name="Labutti K."/>
            <person name="Lindquist E."/>
            <person name="Lipzen A."/>
            <person name="Khouja H.-R."/>
            <person name="Murat C."/>
            <person name="Ohm R."/>
            <person name="Olson A."/>
            <person name="Spatafora J."/>
            <person name="Veneault-Fourrey C."/>
            <person name="Henrissat B."/>
            <person name="Grigoriev I."/>
            <person name="Martin F."/>
            <person name="Perotto S."/>
        </authorList>
    </citation>
    <scope>NUCLEOTIDE SEQUENCE [LARGE SCALE GENOMIC DNA]</scope>
    <source>
        <strain evidence="5 6">F</strain>
    </source>
</reference>
<dbReference type="GO" id="GO:0004252">
    <property type="term" value="F:serine-type endopeptidase activity"/>
    <property type="evidence" value="ECO:0007669"/>
    <property type="project" value="TreeGrafter"/>
</dbReference>
<evidence type="ECO:0000256" key="1">
    <source>
        <dbReference type="ARBA" id="ARBA00010040"/>
    </source>
</evidence>
<proteinExistence type="inferred from homology"/>
<dbReference type="InterPro" id="IPR029058">
    <property type="entry name" value="AB_hydrolase_fold"/>
</dbReference>
<dbReference type="OrthoDB" id="43744at2759"/>
<accession>A0A2J6S3Z0</accession>
<dbReference type="PANTHER" id="PTHR42776:SF27">
    <property type="entry name" value="DIPEPTIDYL PEPTIDASE FAMILY MEMBER 6"/>
    <property type="match status" value="1"/>
</dbReference>
<organism evidence="5 6">
    <name type="scientific">Hyaloscypha variabilis (strain UAMH 11265 / GT02V1 / F)</name>
    <name type="common">Meliniomyces variabilis</name>
    <dbReference type="NCBI Taxonomy" id="1149755"/>
    <lineage>
        <taxon>Eukaryota</taxon>
        <taxon>Fungi</taxon>
        <taxon>Dikarya</taxon>
        <taxon>Ascomycota</taxon>
        <taxon>Pezizomycotina</taxon>
        <taxon>Leotiomycetes</taxon>
        <taxon>Helotiales</taxon>
        <taxon>Hyaloscyphaceae</taxon>
        <taxon>Hyaloscypha</taxon>
        <taxon>Hyaloscypha variabilis</taxon>
    </lineage>
</organism>
<name>A0A2J6S3Z0_HYAVF</name>
<dbReference type="EMBL" id="KZ613940">
    <property type="protein sequence ID" value="PMD45482.1"/>
    <property type="molecule type" value="Genomic_DNA"/>
</dbReference>
<feature type="domain" description="Peptidase S9 prolyl oligopeptidase catalytic" evidence="4">
    <location>
        <begin position="85"/>
        <end position="193"/>
    </location>
</feature>
<evidence type="ECO:0000256" key="3">
    <source>
        <dbReference type="ARBA" id="ARBA00032829"/>
    </source>
</evidence>
<gene>
    <name evidence="5" type="ORF">L207DRAFT_578395</name>
</gene>
<dbReference type="Proteomes" id="UP000235786">
    <property type="component" value="Unassembled WGS sequence"/>
</dbReference>
<evidence type="ECO:0000313" key="6">
    <source>
        <dbReference type="Proteomes" id="UP000235786"/>
    </source>
</evidence>
<keyword evidence="2 5" id="KW-0378">Hydrolase</keyword>
<dbReference type="Pfam" id="PF00326">
    <property type="entry name" value="Peptidase_S9"/>
    <property type="match status" value="1"/>
</dbReference>
<sequence>MAEQDIGLIEQILNFGSWSFIECQTLDGKEKRDGLCLTPTQHVERNGWPKKPLPTVVLIHGGPYCRITNAFEVWDPLHFLIPPLLTEGYGVLIPNYRGSSGHDERFVSYARGCTGIYHEPDIVAMTQQAIEYGFADKTRLVSGGWPQGGCLSYLSAVRNGTHEFGWRFKVVIAGVGITVWDNMALMSDVGYMRLAVEYGEG</sequence>
<evidence type="ECO:0000256" key="2">
    <source>
        <dbReference type="ARBA" id="ARBA00022801"/>
    </source>
</evidence>
<dbReference type="InterPro" id="IPR001375">
    <property type="entry name" value="Peptidase_S9_cat"/>
</dbReference>
<dbReference type="GO" id="GO:0006508">
    <property type="term" value="P:proteolysis"/>
    <property type="evidence" value="ECO:0007669"/>
    <property type="project" value="InterPro"/>
</dbReference>
<evidence type="ECO:0000313" key="5">
    <source>
        <dbReference type="EMBL" id="PMD45482.1"/>
    </source>
</evidence>
<dbReference type="SUPFAM" id="SSF53474">
    <property type="entry name" value="alpha/beta-Hydrolases"/>
    <property type="match status" value="1"/>
</dbReference>
<comment type="similarity">
    <text evidence="1">Belongs to the peptidase S9C family.</text>
</comment>
<protein>
    <recommendedName>
        <fullName evidence="3">Dipeptidyl-peptidase V</fullName>
    </recommendedName>
</protein>
<evidence type="ECO:0000259" key="4">
    <source>
        <dbReference type="Pfam" id="PF00326"/>
    </source>
</evidence>
<keyword evidence="6" id="KW-1185">Reference proteome</keyword>
<dbReference type="Gene3D" id="3.40.50.1820">
    <property type="entry name" value="alpha/beta hydrolase"/>
    <property type="match status" value="1"/>
</dbReference>
<dbReference type="PANTHER" id="PTHR42776">
    <property type="entry name" value="SERINE PEPTIDASE S9 FAMILY MEMBER"/>
    <property type="match status" value="1"/>
</dbReference>
<dbReference type="AlphaFoldDB" id="A0A2J6S3Z0"/>